<dbReference type="EC" id="3.1.-.-" evidence="2"/>
<name>A0A5D0RK94_9RHOB</name>
<proteinExistence type="predicted"/>
<keyword evidence="2" id="KW-0436">Ligase</keyword>
<dbReference type="Gene3D" id="3.60.21.10">
    <property type="match status" value="1"/>
</dbReference>
<dbReference type="InterPro" id="IPR024173">
    <property type="entry name" value="Pesterase_MJ0037-like"/>
</dbReference>
<evidence type="ECO:0000313" key="2">
    <source>
        <dbReference type="EMBL" id="TYB80934.1"/>
    </source>
</evidence>
<dbReference type="Pfam" id="PF00149">
    <property type="entry name" value="Metallophos"/>
    <property type="match status" value="1"/>
</dbReference>
<organism evidence="2 3">
    <name type="scientific">Maritimibacter fusiformis</name>
    <dbReference type="NCBI Taxonomy" id="2603819"/>
    <lineage>
        <taxon>Bacteria</taxon>
        <taxon>Pseudomonadati</taxon>
        <taxon>Pseudomonadota</taxon>
        <taxon>Alphaproteobacteria</taxon>
        <taxon>Rhodobacterales</taxon>
        <taxon>Roseobacteraceae</taxon>
        <taxon>Maritimibacter</taxon>
    </lineage>
</organism>
<dbReference type="InterPro" id="IPR004843">
    <property type="entry name" value="Calcineurin-like_PHP"/>
</dbReference>
<gene>
    <name evidence="2" type="primary">pdeM</name>
    <name evidence="2" type="ORF">FVF75_10805</name>
</gene>
<dbReference type="PANTHER" id="PTHR39323">
    <property type="entry name" value="BLR1149 PROTEIN"/>
    <property type="match status" value="1"/>
</dbReference>
<dbReference type="EMBL" id="VSIY01000009">
    <property type="protein sequence ID" value="TYB80934.1"/>
    <property type="molecule type" value="Genomic_DNA"/>
</dbReference>
<dbReference type="RefSeq" id="WP_148377997.1">
    <property type="nucleotide sequence ID" value="NZ_VSIY01000009.1"/>
</dbReference>
<dbReference type="NCBIfam" id="TIGR04123">
    <property type="entry name" value="P_estr_lig_assc"/>
    <property type="match status" value="1"/>
</dbReference>
<comment type="caution">
    <text evidence="2">The sequence shown here is derived from an EMBL/GenBank/DDBJ whole genome shotgun (WGS) entry which is preliminary data.</text>
</comment>
<dbReference type="GO" id="GO:0016874">
    <property type="term" value="F:ligase activity"/>
    <property type="evidence" value="ECO:0007669"/>
    <property type="project" value="UniProtKB-KW"/>
</dbReference>
<dbReference type="AlphaFoldDB" id="A0A5D0RK94"/>
<accession>A0A5D0RK94</accession>
<evidence type="ECO:0000313" key="3">
    <source>
        <dbReference type="Proteomes" id="UP000322080"/>
    </source>
</evidence>
<evidence type="ECO:0000259" key="1">
    <source>
        <dbReference type="Pfam" id="PF00149"/>
    </source>
</evidence>
<feature type="domain" description="Calcineurin-like phosphoesterase" evidence="1">
    <location>
        <begin position="29"/>
        <end position="123"/>
    </location>
</feature>
<sequence length="220" mass="23602">MSRYAFTIAGTDLEMLPSGAVYWPLHGLICVSDLHLGRSERYARNAGALLPPYETRDTLTRLEADIEATGAGMVVCLGDSFDDLAAADGLDAPISDWLTRLMAGRRWIWIEGNHDPGPVALGGSHMAELPVPPLTFRHIARPGAAGEVSGHYHPKVRISAGGRARARPCLLYDADRVILPAFGTYTGGLRSDDAALARLMRPEALAVMTGPVAHAVPMPR</sequence>
<dbReference type="Proteomes" id="UP000322080">
    <property type="component" value="Unassembled WGS sequence"/>
</dbReference>
<keyword evidence="2" id="KW-0540">Nuclease</keyword>
<dbReference type="GO" id="GO:0016787">
    <property type="term" value="F:hydrolase activity"/>
    <property type="evidence" value="ECO:0007669"/>
    <property type="project" value="UniProtKB-KW"/>
</dbReference>
<dbReference type="PANTHER" id="PTHR39323:SF1">
    <property type="entry name" value="BLR1149 PROTEIN"/>
    <property type="match status" value="1"/>
</dbReference>
<keyword evidence="2" id="KW-0378">Hydrolase</keyword>
<dbReference type="PIRSF" id="PIRSF000887">
    <property type="entry name" value="Pesterase_MJ0037"/>
    <property type="match status" value="1"/>
</dbReference>
<dbReference type="InterPro" id="IPR026336">
    <property type="entry name" value="PdeM-like"/>
</dbReference>
<keyword evidence="2" id="KW-0255">Endonuclease</keyword>
<protein>
    <submittedName>
        <fullName evidence="2">Ligase-associated DNA damage response endonuclease PdeM</fullName>
        <ecNumber evidence="2">3.1.-.-</ecNumber>
    </submittedName>
</protein>
<dbReference type="SUPFAM" id="SSF56300">
    <property type="entry name" value="Metallo-dependent phosphatases"/>
    <property type="match status" value="1"/>
</dbReference>
<dbReference type="InterPro" id="IPR029052">
    <property type="entry name" value="Metallo-depent_PP-like"/>
</dbReference>
<reference evidence="2 3" key="1">
    <citation type="submission" date="2019-08" db="EMBL/GenBank/DDBJ databases">
        <title>Identification of a novel species of the genus Boseongicola.</title>
        <authorList>
            <person name="Zhang X.-Q."/>
        </authorList>
    </citation>
    <scope>NUCLEOTIDE SEQUENCE [LARGE SCALE GENOMIC DNA]</scope>
    <source>
        <strain evidence="2 3">HY14</strain>
    </source>
</reference>
<keyword evidence="3" id="KW-1185">Reference proteome</keyword>
<dbReference type="GO" id="GO:0004519">
    <property type="term" value="F:endonuclease activity"/>
    <property type="evidence" value="ECO:0007669"/>
    <property type="project" value="UniProtKB-KW"/>
</dbReference>